<dbReference type="InterPro" id="IPR036259">
    <property type="entry name" value="MFS_trans_sf"/>
</dbReference>
<comment type="caution">
    <text evidence="8">The sequence shown here is derived from an EMBL/GenBank/DDBJ whole genome shotgun (WGS) entry which is preliminary data.</text>
</comment>
<gene>
    <name evidence="8" type="ORF">PEB0149_000900</name>
</gene>
<feature type="transmembrane region" description="Helical" evidence="6">
    <location>
        <begin position="219"/>
        <end position="240"/>
    </location>
</feature>
<dbReference type="InterPro" id="IPR050189">
    <property type="entry name" value="MFS_Efflux_Transporters"/>
</dbReference>
<evidence type="ECO:0000256" key="2">
    <source>
        <dbReference type="ARBA" id="ARBA00022475"/>
    </source>
</evidence>
<dbReference type="PANTHER" id="PTHR43124">
    <property type="entry name" value="PURINE EFFLUX PUMP PBUE"/>
    <property type="match status" value="1"/>
</dbReference>
<feature type="transmembrane region" description="Helical" evidence="6">
    <location>
        <begin position="252"/>
        <end position="273"/>
    </location>
</feature>
<keyword evidence="3 6" id="KW-0812">Transmembrane</keyword>
<keyword evidence="5 6" id="KW-0472">Membrane</keyword>
<proteinExistence type="predicted"/>
<keyword evidence="4 6" id="KW-1133">Transmembrane helix</keyword>
<evidence type="ECO:0000313" key="8">
    <source>
        <dbReference type="EMBL" id="OLY42684.1"/>
    </source>
</evidence>
<feature type="transmembrane region" description="Helical" evidence="6">
    <location>
        <begin position="174"/>
        <end position="199"/>
    </location>
</feature>
<evidence type="ECO:0000256" key="1">
    <source>
        <dbReference type="ARBA" id="ARBA00004651"/>
    </source>
</evidence>
<evidence type="ECO:0000256" key="6">
    <source>
        <dbReference type="SAM" id="Phobius"/>
    </source>
</evidence>
<feature type="transmembrane region" description="Helical" evidence="6">
    <location>
        <begin position="375"/>
        <end position="395"/>
    </location>
</feature>
<dbReference type="PROSITE" id="PS50850">
    <property type="entry name" value="MFS"/>
    <property type="match status" value="1"/>
</dbReference>
<evidence type="ECO:0000259" key="7">
    <source>
        <dbReference type="PROSITE" id="PS50850"/>
    </source>
</evidence>
<dbReference type="GO" id="GO:0022857">
    <property type="term" value="F:transmembrane transporter activity"/>
    <property type="evidence" value="ECO:0007669"/>
    <property type="project" value="InterPro"/>
</dbReference>
<protein>
    <submittedName>
        <fullName evidence="8">MFS transporter, DHA1 family, arabinose polymer transporter</fullName>
    </submittedName>
</protein>
<keyword evidence="2" id="KW-1003">Cell membrane</keyword>
<evidence type="ECO:0000256" key="3">
    <source>
        <dbReference type="ARBA" id="ARBA00022692"/>
    </source>
</evidence>
<feature type="transmembrane region" description="Helical" evidence="6">
    <location>
        <begin position="61"/>
        <end position="80"/>
    </location>
</feature>
<dbReference type="GO" id="GO:0005886">
    <property type="term" value="C:plasma membrane"/>
    <property type="evidence" value="ECO:0007669"/>
    <property type="project" value="UniProtKB-SubCell"/>
</dbReference>
<dbReference type="PANTHER" id="PTHR43124:SF3">
    <property type="entry name" value="CHLORAMPHENICOL EFFLUX PUMP RV0191"/>
    <property type="match status" value="1"/>
</dbReference>
<dbReference type="EMBL" id="LXYT01000003">
    <property type="protein sequence ID" value="OLY42684.1"/>
    <property type="molecule type" value="Genomic_DNA"/>
</dbReference>
<feature type="transmembrane region" description="Helical" evidence="6">
    <location>
        <begin position="146"/>
        <end position="168"/>
    </location>
</feature>
<dbReference type="InterPro" id="IPR020846">
    <property type="entry name" value="MFS_dom"/>
</dbReference>
<organism evidence="8 9">
    <name type="scientific">Bartonella apis</name>
    <dbReference type="NCBI Taxonomy" id="1686310"/>
    <lineage>
        <taxon>Bacteria</taxon>
        <taxon>Pseudomonadati</taxon>
        <taxon>Pseudomonadota</taxon>
        <taxon>Alphaproteobacteria</taxon>
        <taxon>Hyphomicrobiales</taxon>
        <taxon>Bartonellaceae</taxon>
        <taxon>Bartonella</taxon>
    </lineage>
</organism>
<dbReference type="SUPFAM" id="SSF103473">
    <property type="entry name" value="MFS general substrate transporter"/>
    <property type="match status" value="1"/>
</dbReference>
<dbReference type="InterPro" id="IPR011701">
    <property type="entry name" value="MFS"/>
</dbReference>
<feature type="domain" description="Major facilitator superfamily (MFS) profile" evidence="7">
    <location>
        <begin position="22"/>
        <end position="397"/>
    </location>
</feature>
<dbReference type="CDD" id="cd17324">
    <property type="entry name" value="MFS_NepI_like"/>
    <property type="match status" value="1"/>
</dbReference>
<evidence type="ECO:0000256" key="5">
    <source>
        <dbReference type="ARBA" id="ARBA00023136"/>
    </source>
</evidence>
<feature type="transmembrane region" description="Helical" evidence="6">
    <location>
        <begin position="21"/>
        <end position="41"/>
    </location>
</feature>
<dbReference type="AlphaFoldDB" id="A0A1R0F6T7"/>
<feature type="transmembrane region" description="Helical" evidence="6">
    <location>
        <begin position="285"/>
        <end position="318"/>
    </location>
</feature>
<dbReference type="Pfam" id="PF07690">
    <property type="entry name" value="MFS_1"/>
    <property type="match status" value="1"/>
</dbReference>
<dbReference type="OrthoDB" id="9788453at2"/>
<accession>A0A1R0F6T7</accession>
<sequence length="407" mass="42921">MKYEIDKLNVASEVNARTRRMSILALAVGAFAIGTSEFVSMGLQPEMAKSSGVDIPTAGQYISAYAMGVVVGAPVLAVATAKFPRKYVLIALMLFYAFANIASACVTSFHALVGLRFMSGLPHGIYFGVASIAASSMVEMKNRPKAIGAVMLGLTIATVVGAPFATWLGQLLGWQMAFVLVGSIGALCAILVFMFLPSLPTALGTSPLTELSALKEKQVWFMLAMVAIGTAGLFAVFSYIKSTLTVVSGVSIGWVPFIMPLIGLGMVTGNIFGPKIAVKIGPMKMIFYAMLWSTITFFLFFFLCHSGITAAIGCFLIGTSFASMPSVQARVMDVAANAQTLAGALMQSAYNVANALGAESGAEILRLGFGYQDTAILGGCLTFCGVLIFAASWYVDKHDQAKALKQA</sequence>
<dbReference type="Proteomes" id="UP000187344">
    <property type="component" value="Unassembled WGS sequence"/>
</dbReference>
<dbReference type="Gene3D" id="1.20.1250.20">
    <property type="entry name" value="MFS general substrate transporter like domains"/>
    <property type="match status" value="2"/>
</dbReference>
<name>A0A1R0F6T7_9HYPH</name>
<evidence type="ECO:0000256" key="4">
    <source>
        <dbReference type="ARBA" id="ARBA00022989"/>
    </source>
</evidence>
<evidence type="ECO:0000313" key="9">
    <source>
        <dbReference type="Proteomes" id="UP000187344"/>
    </source>
</evidence>
<dbReference type="RefSeq" id="WP_075870863.1">
    <property type="nucleotide sequence ID" value="NZ_LXYT01000003.1"/>
</dbReference>
<keyword evidence="9" id="KW-1185">Reference proteome</keyword>
<feature type="transmembrane region" description="Helical" evidence="6">
    <location>
        <begin position="87"/>
        <end position="109"/>
    </location>
</feature>
<comment type="subcellular location">
    <subcellularLocation>
        <location evidence="1">Cell membrane</location>
        <topology evidence="1">Multi-pass membrane protein</topology>
    </subcellularLocation>
</comment>
<feature type="transmembrane region" description="Helical" evidence="6">
    <location>
        <begin position="115"/>
        <end position="134"/>
    </location>
</feature>
<reference evidence="8 9" key="1">
    <citation type="submission" date="2016-12" db="EMBL/GenBank/DDBJ databases">
        <title>Comparative genomics of Bartonella apis.</title>
        <authorList>
            <person name="Engel P."/>
        </authorList>
    </citation>
    <scope>NUCLEOTIDE SEQUENCE [LARGE SCALE GENOMIC DNA]</scope>
    <source>
        <strain evidence="8 9">PEB0149</strain>
    </source>
</reference>